<comment type="caution">
    <text evidence="1">The sequence shown here is derived from an EMBL/GenBank/DDBJ whole genome shotgun (WGS) entry which is preliminary data.</text>
</comment>
<sequence>MILLENSLFKLHYNPVTDILEATYPDFYDFLFTEIKDHMDKMVEIIHNYDIKRVLLNLTSSILSVNHEQNLALSSQLLLGIEKTRVEKLARLEAENDAGETSMYYSIEHLLRTENPPFQVKVFSTRDEALNWLKD</sequence>
<protein>
    <recommendedName>
        <fullName evidence="3">STAS/SEC14 domain-containing protein</fullName>
    </recommendedName>
</protein>
<evidence type="ECO:0000313" key="1">
    <source>
        <dbReference type="EMBL" id="NEM97699.1"/>
    </source>
</evidence>
<evidence type="ECO:0008006" key="3">
    <source>
        <dbReference type="Google" id="ProtNLM"/>
    </source>
</evidence>
<dbReference type="RefSeq" id="WP_163914308.1">
    <property type="nucleotide sequence ID" value="NZ_JAAGWD010000003.1"/>
</dbReference>
<dbReference type="AlphaFoldDB" id="A0A6B3LLN1"/>
<organism evidence="1 2">
    <name type="scientific">Pontibacter burrus</name>
    <dbReference type="NCBI Taxonomy" id="2704466"/>
    <lineage>
        <taxon>Bacteria</taxon>
        <taxon>Pseudomonadati</taxon>
        <taxon>Bacteroidota</taxon>
        <taxon>Cytophagia</taxon>
        <taxon>Cytophagales</taxon>
        <taxon>Hymenobacteraceae</taxon>
        <taxon>Pontibacter</taxon>
    </lineage>
</organism>
<keyword evidence="2" id="KW-1185">Reference proteome</keyword>
<accession>A0A6B3LLN1</accession>
<gene>
    <name evidence="1" type="ORF">GXP69_08330</name>
</gene>
<proteinExistence type="predicted"/>
<name>A0A6B3LLN1_9BACT</name>
<evidence type="ECO:0000313" key="2">
    <source>
        <dbReference type="Proteomes" id="UP000474777"/>
    </source>
</evidence>
<dbReference type="EMBL" id="JAAGWD010000003">
    <property type="protein sequence ID" value="NEM97699.1"/>
    <property type="molecule type" value="Genomic_DNA"/>
</dbReference>
<dbReference type="Proteomes" id="UP000474777">
    <property type="component" value="Unassembled WGS sequence"/>
</dbReference>
<reference evidence="1 2" key="1">
    <citation type="submission" date="2020-02" db="EMBL/GenBank/DDBJ databases">
        <authorList>
            <person name="Kim M.K."/>
        </authorList>
    </citation>
    <scope>NUCLEOTIDE SEQUENCE [LARGE SCALE GENOMIC DNA]</scope>
    <source>
        <strain evidence="1 2">BT327</strain>
    </source>
</reference>